<reference evidence="18" key="2">
    <citation type="submission" date="2020-09" db="EMBL/GenBank/DDBJ databases">
        <authorList>
            <person name="Sun Q."/>
            <person name="Zhou Y."/>
        </authorList>
    </citation>
    <scope>NUCLEOTIDE SEQUENCE</scope>
    <source>
        <strain evidence="18">CGMCC 4.7201</strain>
    </source>
</reference>
<dbReference type="SMART" id="SM00825">
    <property type="entry name" value="PKS_KS"/>
    <property type="match status" value="1"/>
</dbReference>
<evidence type="ECO:0000256" key="12">
    <source>
        <dbReference type="ARBA" id="ARBA00047318"/>
    </source>
</evidence>
<dbReference type="Pfam" id="PF02801">
    <property type="entry name" value="Ketoacyl-synt_C"/>
    <property type="match status" value="1"/>
</dbReference>
<name>A0A917ZRY9_9ACTN</name>
<dbReference type="Gene3D" id="3.40.47.10">
    <property type="match status" value="2"/>
</dbReference>
<dbReference type="InterPro" id="IPR014031">
    <property type="entry name" value="Ketoacyl_synth_C"/>
</dbReference>
<keyword evidence="9 14" id="KW-0275">Fatty acid biosynthesis</keyword>
<dbReference type="GO" id="GO:0004315">
    <property type="term" value="F:3-oxoacyl-[acyl-carrier-protein] synthase activity"/>
    <property type="evidence" value="ECO:0007669"/>
    <property type="project" value="UniProtKB-EC"/>
</dbReference>
<organism evidence="18 19">
    <name type="scientific">Wenjunlia tyrosinilytica</name>
    <dbReference type="NCBI Taxonomy" id="1544741"/>
    <lineage>
        <taxon>Bacteria</taxon>
        <taxon>Bacillati</taxon>
        <taxon>Actinomycetota</taxon>
        <taxon>Actinomycetes</taxon>
        <taxon>Kitasatosporales</taxon>
        <taxon>Streptomycetaceae</taxon>
        <taxon>Wenjunlia</taxon>
    </lineage>
</organism>
<dbReference type="InterPro" id="IPR017568">
    <property type="entry name" value="3-oxoacyl-ACP_synth-2"/>
</dbReference>
<dbReference type="NCBIfam" id="NF005589">
    <property type="entry name" value="PRK07314.1"/>
    <property type="match status" value="1"/>
</dbReference>
<dbReference type="EC" id="2.3.1.179" evidence="3 14"/>
<evidence type="ECO:0000256" key="8">
    <source>
        <dbReference type="ARBA" id="ARBA00023098"/>
    </source>
</evidence>
<evidence type="ECO:0000256" key="10">
    <source>
        <dbReference type="ARBA" id="ARBA00023315"/>
    </source>
</evidence>
<evidence type="ECO:0000259" key="17">
    <source>
        <dbReference type="PROSITE" id="PS52004"/>
    </source>
</evidence>
<dbReference type="InterPro" id="IPR000794">
    <property type="entry name" value="Beta-ketoacyl_synthase"/>
</dbReference>
<dbReference type="PANTHER" id="PTHR11712">
    <property type="entry name" value="POLYKETIDE SYNTHASE-RELATED"/>
    <property type="match status" value="1"/>
</dbReference>
<dbReference type="InterPro" id="IPR020841">
    <property type="entry name" value="PKS_Beta-ketoAc_synthase_dom"/>
</dbReference>
<evidence type="ECO:0000313" key="19">
    <source>
        <dbReference type="Proteomes" id="UP000641932"/>
    </source>
</evidence>
<evidence type="ECO:0000256" key="13">
    <source>
        <dbReference type="ARBA" id="ARBA00047659"/>
    </source>
</evidence>
<evidence type="ECO:0000256" key="1">
    <source>
        <dbReference type="ARBA" id="ARBA00005194"/>
    </source>
</evidence>
<sequence>MDRDHSPFHAAVTGVGLVTSAGIGVPTAWERVRAGAGTAATGVPALQGTPADFGCMVADFDAAKAVGRKKAWRLDRSSQFAVAAAAEALADSGLDPSTWDGARIGVVLGNGIGGAATWEKQHNTLRDEGPQRVSALLIPMLSVNMSAGYVAMECGAQGPNFVTATACASGTTAVGMARELLRSGLCDVVITGGTEACLVPSIVSGFSQMGALSQRRDDPAAASRPFDVDRDGFVPGEGAAVLVLERVEHARARGAHVRALVSGYGASADAHHATAPEPDGRGAELAVRSALRDAGLAPDAVDHVNAHGTSTPLNDASEARMIRRVLGDRPAVTSVKGVVGHALGAAGAIEAVVTALTVEHAFIPPTANLESQDPEVELDVVAKAGRETPVEVAVSNSFGFGGQNAVLVLTRA</sequence>
<evidence type="ECO:0000256" key="14">
    <source>
        <dbReference type="PIRNR" id="PIRNR000447"/>
    </source>
</evidence>
<evidence type="ECO:0000313" key="18">
    <source>
        <dbReference type="EMBL" id="GGO90660.1"/>
    </source>
</evidence>
<dbReference type="InterPro" id="IPR018201">
    <property type="entry name" value="Ketoacyl_synth_AS"/>
</dbReference>
<gene>
    <name evidence="18" type="ORF">GCM10012280_36690</name>
</gene>
<dbReference type="InterPro" id="IPR014030">
    <property type="entry name" value="Ketoacyl_synth_N"/>
</dbReference>
<evidence type="ECO:0000256" key="15">
    <source>
        <dbReference type="PIRSR" id="PIRSR000447-1"/>
    </source>
</evidence>
<protein>
    <recommendedName>
        <fullName evidence="4 14">3-oxoacyl-[acyl-carrier-protein] synthase 2</fullName>
        <ecNumber evidence="3 14">2.3.1.179</ecNumber>
    </recommendedName>
</protein>
<dbReference type="PANTHER" id="PTHR11712:SF347">
    <property type="entry name" value="BETA KETOACYL-ACYL CARRIER PROTEIN SYNTHASE"/>
    <property type="match status" value="1"/>
</dbReference>
<keyword evidence="7" id="KW-0276">Fatty acid metabolism</keyword>
<feature type="active site" description="For beta-ketoacyl synthase activity" evidence="15">
    <location>
        <position position="167"/>
    </location>
</feature>
<comment type="similarity">
    <text evidence="2 14 16">Belongs to the thiolase-like superfamily. Beta-ketoacyl-ACP synthases family.</text>
</comment>
<dbReference type="SUPFAM" id="SSF53901">
    <property type="entry name" value="Thiolase-like"/>
    <property type="match status" value="2"/>
</dbReference>
<evidence type="ECO:0000256" key="4">
    <source>
        <dbReference type="ARBA" id="ARBA00014657"/>
    </source>
</evidence>
<evidence type="ECO:0000256" key="16">
    <source>
        <dbReference type="RuleBase" id="RU003694"/>
    </source>
</evidence>
<evidence type="ECO:0000256" key="9">
    <source>
        <dbReference type="ARBA" id="ARBA00023160"/>
    </source>
</evidence>
<dbReference type="Proteomes" id="UP000641932">
    <property type="component" value="Unassembled WGS sequence"/>
</dbReference>
<keyword evidence="19" id="KW-1185">Reference proteome</keyword>
<dbReference type="EMBL" id="BMMS01000015">
    <property type="protein sequence ID" value="GGO90660.1"/>
    <property type="molecule type" value="Genomic_DNA"/>
</dbReference>
<dbReference type="FunFam" id="3.40.47.10:FF:000029">
    <property type="entry name" value="3-oxoacyl-[acyl-carrier-protein] synthase 1"/>
    <property type="match status" value="1"/>
</dbReference>
<keyword evidence="6 14" id="KW-0808">Transferase</keyword>
<dbReference type="InterPro" id="IPR016039">
    <property type="entry name" value="Thiolase-like"/>
</dbReference>
<comment type="catalytic activity">
    <reaction evidence="12 14">
        <text>(9Z)-hexadecenoyl-[ACP] + malonyl-[ACP] + H(+) = 3-oxo-(11Z)-octadecenoyl-[ACP] + holo-[ACP] + CO2</text>
        <dbReference type="Rhea" id="RHEA:55040"/>
        <dbReference type="Rhea" id="RHEA-COMP:9623"/>
        <dbReference type="Rhea" id="RHEA-COMP:9685"/>
        <dbReference type="Rhea" id="RHEA-COMP:10800"/>
        <dbReference type="Rhea" id="RHEA-COMP:14074"/>
        <dbReference type="ChEBI" id="CHEBI:15378"/>
        <dbReference type="ChEBI" id="CHEBI:16526"/>
        <dbReference type="ChEBI" id="CHEBI:64479"/>
        <dbReference type="ChEBI" id="CHEBI:78449"/>
        <dbReference type="ChEBI" id="CHEBI:83989"/>
        <dbReference type="ChEBI" id="CHEBI:138538"/>
        <dbReference type="EC" id="2.3.1.179"/>
    </reaction>
</comment>
<dbReference type="PIRSF" id="PIRSF000447">
    <property type="entry name" value="KAS_II"/>
    <property type="match status" value="1"/>
</dbReference>
<evidence type="ECO:0000256" key="5">
    <source>
        <dbReference type="ARBA" id="ARBA00022516"/>
    </source>
</evidence>
<evidence type="ECO:0000256" key="11">
    <source>
        <dbReference type="ARBA" id="ARBA00024006"/>
    </source>
</evidence>
<keyword evidence="10 14" id="KW-0012">Acyltransferase</keyword>
<reference evidence="18" key="1">
    <citation type="journal article" date="2014" name="Int. J. Syst. Evol. Microbiol.">
        <title>Complete genome sequence of Corynebacterium casei LMG S-19264T (=DSM 44701T), isolated from a smear-ripened cheese.</title>
        <authorList>
            <consortium name="US DOE Joint Genome Institute (JGI-PGF)"/>
            <person name="Walter F."/>
            <person name="Albersmeier A."/>
            <person name="Kalinowski J."/>
            <person name="Ruckert C."/>
        </authorList>
    </citation>
    <scope>NUCLEOTIDE SEQUENCE</scope>
    <source>
        <strain evidence="18">CGMCC 4.7201</strain>
    </source>
</reference>
<dbReference type="FunFam" id="3.40.47.10:FF:000018">
    <property type="entry name" value="3-oxoacyl-[acyl-carrier-protein] synthase 2"/>
    <property type="match status" value="1"/>
</dbReference>
<dbReference type="PROSITE" id="PS52004">
    <property type="entry name" value="KS3_2"/>
    <property type="match status" value="1"/>
</dbReference>
<proteinExistence type="inferred from homology"/>
<comment type="function">
    <text evidence="11 14">Involved in the type II fatty acid elongation cycle. Catalyzes the elongation of a wide range of acyl-ACP by the addition of two carbons from malonyl-ACP to an acyl acceptor. Can efficiently catalyze the conversion of palmitoleoyl-ACP (cis-hexadec-9-enoyl-ACP) to cis-vaccenoyl-ACP (cis-octadec-11-enoyl-ACP), an essential step in the thermal regulation of fatty acid composition.</text>
</comment>
<evidence type="ECO:0000256" key="7">
    <source>
        <dbReference type="ARBA" id="ARBA00022832"/>
    </source>
</evidence>
<dbReference type="GO" id="GO:0030497">
    <property type="term" value="P:fatty acid elongation"/>
    <property type="evidence" value="ECO:0007669"/>
    <property type="project" value="UniProtKB-ARBA"/>
</dbReference>
<evidence type="ECO:0000256" key="2">
    <source>
        <dbReference type="ARBA" id="ARBA00008467"/>
    </source>
</evidence>
<accession>A0A917ZRY9</accession>
<keyword evidence="8" id="KW-0443">Lipid metabolism</keyword>
<dbReference type="AlphaFoldDB" id="A0A917ZRY9"/>
<dbReference type="Pfam" id="PF00109">
    <property type="entry name" value="ketoacyl-synt"/>
    <property type="match status" value="1"/>
</dbReference>
<keyword evidence="5 14" id="KW-0444">Lipid biosynthesis</keyword>
<evidence type="ECO:0000256" key="6">
    <source>
        <dbReference type="ARBA" id="ARBA00022679"/>
    </source>
</evidence>
<comment type="caution">
    <text evidence="18">The sequence shown here is derived from an EMBL/GenBank/DDBJ whole genome shotgun (WGS) entry which is preliminary data.</text>
</comment>
<dbReference type="PROSITE" id="PS00606">
    <property type="entry name" value="KS3_1"/>
    <property type="match status" value="1"/>
</dbReference>
<dbReference type="CDD" id="cd00834">
    <property type="entry name" value="KAS_I_II"/>
    <property type="match status" value="1"/>
</dbReference>
<feature type="domain" description="Ketosynthase family 3 (KS3)" evidence="17">
    <location>
        <begin position="7"/>
        <end position="411"/>
    </location>
</feature>
<dbReference type="RefSeq" id="WP_189132795.1">
    <property type="nucleotide sequence ID" value="NZ_BMMS01000015.1"/>
</dbReference>
<comment type="catalytic activity">
    <reaction evidence="13 14">
        <text>a fatty acyl-[ACP] + malonyl-[ACP] + H(+) = a 3-oxoacyl-[ACP] + holo-[ACP] + CO2</text>
        <dbReference type="Rhea" id="RHEA:22836"/>
        <dbReference type="Rhea" id="RHEA-COMP:9623"/>
        <dbReference type="Rhea" id="RHEA-COMP:9685"/>
        <dbReference type="Rhea" id="RHEA-COMP:9916"/>
        <dbReference type="Rhea" id="RHEA-COMP:14125"/>
        <dbReference type="ChEBI" id="CHEBI:15378"/>
        <dbReference type="ChEBI" id="CHEBI:16526"/>
        <dbReference type="ChEBI" id="CHEBI:64479"/>
        <dbReference type="ChEBI" id="CHEBI:78449"/>
        <dbReference type="ChEBI" id="CHEBI:78776"/>
        <dbReference type="ChEBI" id="CHEBI:138651"/>
    </reaction>
</comment>
<comment type="pathway">
    <text evidence="1 14">Lipid metabolism; fatty acid biosynthesis.</text>
</comment>
<evidence type="ECO:0000256" key="3">
    <source>
        <dbReference type="ARBA" id="ARBA00012356"/>
    </source>
</evidence>